<dbReference type="Pfam" id="PF00326">
    <property type="entry name" value="Peptidase_S9"/>
    <property type="match status" value="1"/>
</dbReference>
<evidence type="ECO:0000313" key="3">
    <source>
        <dbReference type="EMBL" id="MDR7380590.1"/>
    </source>
</evidence>
<dbReference type="Gene3D" id="2.130.10.120">
    <property type="entry name" value="Prolyl oligopeptidase, N-terminal domain"/>
    <property type="match status" value="1"/>
</dbReference>
<proteinExistence type="predicted"/>
<dbReference type="InterPro" id="IPR029058">
    <property type="entry name" value="AB_hydrolase_fold"/>
</dbReference>
<organism evidence="3 4">
    <name type="scientific">Promicromonospora iranensis</name>
    <dbReference type="NCBI Taxonomy" id="1105144"/>
    <lineage>
        <taxon>Bacteria</taxon>
        <taxon>Bacillati</taxon>
        <taxon>Actinomycetota</taxon>
        <taxon>Actinomycetes</taxon>
        <taxon>Micrococcales</taxon>
        <taxon>Promicromonosporaceae</taxon>
        <taxon>Promicromonospora</taxon>
    </lineage>
</organism>
<dbReference type="RefSeq" id="WP_274992535.1">
    <property type="nucleotide sequence ID" value="NZ_JAJQQP010000002.1"/>
</dbReference>
<protein>
    <submittedName>
        <fullName evidence="3">Dipeptidyl aminopeptidase/acylaminoacyl peptidase</fullName>
    </submittedName>
</protein>
<comment type="caution">
    <text evidence="3">The sequence shown here is derived from an EMBL/GenBank/DDBJ whole genome shotgun (WGS) entry which is preliminary data.</text>
</comment>
<keyword evidence="4" id="KW-1185">Reference proteome</keyword>
<dbReference type="SUPFAM" id="SSF53474">
    <property type="entry name" value="alpha/beta-Hydrolases"/>
    <property type="match status" value="1"/>
</dbReference>
<keyword evidence="3" id="KW-0645">Protease</keyword>
<dbReference type="Gene3D" id="3.40.50.1820">
    <property type="entry name" value="alpha/beta hydrolase"/>
    <property type="match status" value="1"/>
</dbReference>
<sequence length="663" mass="69610">MTSAPSTSVPEIVNALLDLTAWAVLDVDPEGRILAGNDEPGSMQLVEIAPDGTRTQLTALPSRCSGRYVPGTRRVVVQHDNGGDEKTQLSLLDLAPSDATVASLPTGPALPDVRPAASSLPARLPATLETLAPLVHDPEHKHDLADVSADSVVFLTNRRDGVDFDLVVHDLATGTETTLYDGGGYLSAAAASHDRRSVAITVLSSQPRSTQILVAGDGGDSAAALTAPDEHAHHAQVAWTADDDALVMASDHDREFAAVVRVRPGEANSPENTVWQTLVEADDHDLEVALSPDGTAMIVGHHQDGVTTLAVHEPDGTHRCDVTLPDAGVPTVVWAPDSSRFAVHLTTPGDPGSIHLVDAATGTATTVVDGRDQVPAGLPVALPTVHRVPTPDGEQVPCFVYRPVPATTSTSTGPALTGASVLLIHGGPEGEATRLFSPVIQALAATGFTVLVPNVRGSAGYGKRWVSLDDVHQRLDSVADLAALHAWLPELGLDPERSALWGGSYGGYMVLAGTTMQPDLWAAGVDIVGMSSLVTFLENTSEYRRAAREREYGSLEHDRDFLLTASPITYLDQLRAPLFVIHGANDPRVPLSEAEQIAAALADRGVRHELRVYVDEGHGLAQRANRKDAYPAAIEFLAEVLGGTEVLGSTGTPGSTGNAGGDE</sequence>
<gene>
    <name evidence="3" type="ORF">J2S48_000105</name>
</gene>
<keyword evidence="3" id="KW-0031">Aminopeptidase</keyword>
<feature type="domain" description="Peptidase S9 prolyl oligopeptidase catalytic" evidence="2">
    <location>
        <begin position="436"/>
        <end position="643"/>
    </location>
</feature>
<dbReference type="PANTHER" id="PTHR42776:SF27">
    <property type="entry name" value="DIPEPTIDYL PEPTIDASE FAMILY MEMBER 6"/>
    <property type="match status" value="1"/>
</dbReference>
<dbReference type="InterPro" id="IPR002470">
    <property type="entry name" value="Peptidase_S9A"/>
</dbReference>
<dbReference type="InterPro" id="IPR001375">
    <property type="entry name" value="Peptidase_S9_cat"/>
</dbReference>
<dbReference type="SUPFAM" id="SSF82171">
    <property type="entry name" value="DPP6 N-terminal domain-like"/>
    <property type="match status" value="1"/>
</dbReference>
<reference evidence="3 4" key="1">
    <citation type="submission" date="2023-07" db="EMBL/GenBank/DDBJ databases">
        <title>Sequencing the genomes of 1000 actinobacteria strains.</title>
        <authorList>
            <person name="Klenk H.-P."/>
        </authorList>
    </citation>
    <scope>NUCLEOTIDE SEQUENCE [LARGE SCALE GENOMIC DNA]</scope>
    <source>
        <strain evidence="3 4">DSM 45554</strain>
    </source>
</reference>
<dbReference type="Proteomes" id="UP001183585">
    <property type="component" value="Unassembled WGS sequence"/>
</dbReference>
<evidence type="ECO:0000313" key="4">
    <source>
        <dbReference type="Proteomes" id="UP001183585"/>
    </source>
</evidence>
<evidence type="ECO:0000259" key="2">
    <source>
        <dbReference type="Pfam" id="PF00326"/>
    </source>
</evidence>
<dbReference type="EMBL" id="JAVDYE010000001">
    <property type="protein sequence ID" value="MDR7380590.1"/>
    <property type="molecule type" value="Genomic_DNA"/>
</dbReference>
<accession>A0ABU2CGX7</accession>
<evidence type="ECO:0000256" key="1">
    <source>
        <dbReference type="ARBA" id="ARBA00022801"/>
    </source>
</evidence>
<dbReference type="PRINTS" id="PR00862">
    <property type="entry name" value="PROLIGOPTASE"/>
</dbReference>
<dbReference type="GO" id="GO:0004177">
    <property type="term" value="F:aminopeptidase activity"/>
    <property type="evidence" value="ECO:0007669"/>
    <property type="project" value="UniProtKB-KW"/>
</dbReference>
<keyword evidence="1" id="KW-0378">Hydrolase</keyword>
<dbReference type="PANTHER" id="PTHR42776">
    <property type="entry name" value="SERINE PEPTIDASE S9 FAMILY MEMBER"/>
    <property type="match status" value="1"/>
</dbReference>
<name>A0ABU2CGX7_9MICO</name>